<feature type="transmembrane region" description="Helical" evidence="1">
    <location>
        <begin position="237"/>
        <end position="255"/>
    </location>
</feature>
<protein>
    <submittedName>
        <fullName evidence="2">Uncharacterized protein</fullName>
    </submittedName>
</protein>
<name>A0A1F4ZDD4_9BACT</name>
<keyword evidence="1" id="KW-0472">Membrane</keyword>
<gene>
    <name evidence="2" type="ORF">A2989_03590</name>
</gene>
<feature type="transmembrane region" description="Helical" evidence="1">
    <location>
        <begin position="30"/>
        <end position="48"/>
    </location>
</feature>
<dbReference type="EMBL" id="MEXN01000005">
    <property type="protein sequence ID" value="OGD03737.1"/>
    <property type="molecule type" value="Genomic_DNA"/>
</dbReference>
<proteinExistence type="predicted"/>
<feature type="transmembrane region" description="Helical" evidence="1">
    <location>
        <begin position="146"/>
        <end position="166"/>
    </location>
</feature>
<evidence type="ECO:0000313" key="2">
    <source>
        <dbReference type="EMBL" id="OGD03737.1"/>
    </source>
</evidence>
<evidence type="ECO:0000256" key="1">
    <source>
        <dbReference type="SAM" id="Phobius"/>
    </source>
</evidence>
<dbReference type="AlphaFoldDB" id="A0A1F4ZDD4"/>
<dbReference type="STRING" id="1797259.A2989_03590"/>
<accession>A0A1F4ZDD4</accession>
<organism evidence="2 3">
    <name type="scientific">Candidatus Amesbacteria bacterium RIFCSPLOWO2_01_FULL_48_25</name>
    <dbReference type="NCBI Taxonomy" id="1797259"/>
    <lineage>
        <taxon>Bacteria</taxon>
        <taxon>Candidatus Amesiibacteriota</taxon>
    </lineage>
</organism>
<comment type="caution">
    <text evidence="2">The sequence shown here is derived from an EMBL/GenBank/DDBJ whole genome shotgun (WGS) entry which is preliminary data.</text>
</comment>
<keyword evidence="1" id="KW-1133">Transmembrane helix</keyword>
<keyword evidence="1" id="KW-0812">Transmembrane</keyword>
<sequence length="256" mass="28525">MRKRQKFVLTSVLLSVGVLAVQYAPLEWRYWLVFGLAAVSWALSAWSLREGLTGVEWLVVTMPPVLFTGAVGLFYILLPQAWWAKLLVVFLFGVGEYALLLTANIFSVAAIRTIALLRAAHAVGFVMTLLTGFFMYDTILSFRLDFWWQGLLVGMATFLLLVPALWSVDLREKISADTWWFSLGLGESVGGLAVAVAFWPVTLAVASLFLTTALYVFLGISQHHFSQRLFFRTVMEYVVVGVVVLVTMLVTSAWGV</sequence>
<dbReference type="Proteomes" id="UP000177080">
    <property type="component" value="Unassembled WGS sequence"/>
</dbReference>
<reference evidence="2 3" key="1">
    <citation type="journal article" date="2016" name="Nat. Commun.">
        <title>Thousands of microbial genomes shed light on interconnected biogeochemical processes in an aquifer system.</title>
        <authorList>
            <person name="Anantharaman K."/>
            <person name="Brown C.T."/>
            <person name="Hug L.A."/>
            <person name="Sharon I."/>
            <person name="Castelle C.J."/>
            <person name="Probst A.J."/>
            <person name="Thomas B.C."/>
            <person name="Singh A."/>
            <person name="Wilkins M.J."/>
            <person name="Karaoz U."/>
            <person name="Brodie E.L."/>
            <person name="Williams K.H."/>
            <person name="Hubbard S.S."/>
            <person name="Banfield J.F."/>
        </authorList>
    </citation>
    <scope>NUCLEOTIDE SEQUENCE [LARGE SCALE GENOMIC DNA]</scope>
</reference>
<evidence type="ECO:0000313" key="3">
    <source>
        <dbReference type="Proteomes" id="UP000177080"/>
    </source>
</evidence>
<feature type="transmembrane region" description="Helical" evidence="1">
    <location>
        <begin position="178"/>
        <end position="199"/>
    </location>
</feature>
<feature type="transmembrane region" description="Helical" evidence="1">
    <location>
        <begin position="205"/>
        <end position="225"/>
    </location>
</feature>
<feature type="transmembrane region" description="Helical" evidence="1">
    <location>
        <begin position="82"/>
        <end position="103"/>
    </location>
</feature>
<feature type="transmembrane region" description="Helical" evidence="1">
    <location>
        <begin position="115"/>
        <end position="134"/>
    </location>
</feature>
<feature type="transmembrane region" description="Helical" evidence="1">
    <location>
        <begin position="55"/>
        <end position="76"/>
    </location>
</feature>